<evidence type="ECO:0000313" key="5">
    <source>
        <dbReference type="EMBL" id="CAG8466385.1"/>
    </source>
</evidence>
<gene>
    <name evidence="5" type="ORF">ALEPTO_LOCUS1798</name>
</gene>
<dbReference type="PROSITE" id="PS51278">
    <property type="entry name" value="GATASE_TYPE_2"/>
    <property type="match status" value="1"/>
</dbReference>
<protein>
    <submittedName>
        <fullName evidence="5">6458_t:CDS:1</fullName>
    </submittedName>
</protein>
<evidence type="ECO:0000313" key="6">
    <source>
        <dbReference type="Proteomes" id="UP000789508"/>
    </source>
</evidence>
<dbReference type="Gene3D" id="3.40.50.620">
    <property type="entry name" value="HUPs"/>
    <property type="match status" value="1"/>
</dbReference>
<dbReference type="InterPro" id="IPR001962">
    <property type="entry name" value="Asn_synthase"/>
</dbReference>
<evidence type="ECO:0000256" key="1">
    <source>
        <dbReference type="ARBA" id="ARBA00022605"/>
    </source>
</evidence>
<dbReference type="Pfam" id="PF00733">
    <property type="entry name" value="Asn_synthase"/>
    <property type="match status" value="1"/>
</dbReference>
<dbReference type="Pfam" id="PF13537">
    <property type="entry name" value="GATase_7"/>
    <property type="match status" value="1"/>
</dbReference>
<dbReference type="EMBL" id="CAJVPS010000220">
    <property type="protein sequence ID" value="CAG8466385.1"/>
    <property type="molecule type" value="Genomic_DNA"/>
</dbReference>
<keyword evidence="2" id="KW-0061">Asparagine biosynthesis</keyword>
<dbReference type="InterPro" id="IPR029055">
    <property type="entry name" value="Ntn_hydrolases_N"/>
</dbReference>
<dbReference type="InterPro" id="IPR014729">
    <property type="entry name" value="Rossmann-like_a/b/a_fold"/>
</dbReference>
<dbReference type="InterPro" id="IPR051857">
    <property type="entry name" value="Asn_synthetase_domain"/>
</dbReference>
<evidence type="ECO:0000256" key="3">
    <source>
        <dbReference type="ARBA" id="ARBA00022962"/>
    </source>
</evidence>
<dbReference type="GO" id="GO:0006529">
    <property type="term" value="P:asparagine biosynthetic process"/>
    <property type="evidence" value="ECO:0007669"/>
    <property type="project" value="UniProtKB-KW"/>
</dbReference>
<dbReference type="PANTHER" id="PTHR45937:SF1">
    <property type="entry name" value="ASPARAGINE SYNTHETASE DOMAIN-CONTAINING PROTEIN 1"/>
    <property type="match status" value="1"/>
</dbReference>
<accession>A0A9N8Z545</accession>
<dbReference type="OrthoDB" id="10252281at2759"/>
<keyword evidence="1" id="KW-0028">Amino-acid biosynthesis</keyword>
<name>A0A9N8Z545_9GLOM</name>
<dbReference type="PANTHER" id="PTHR45937">
    <property type="entry name" value="ASPARAGINE SYNTHETASE DOMAIN-CONTAINING PROTEIN 1"/>
    <property type="match status" value="1"/>
</dbReference>
<sequence length="625" mass="71211">MCGILFQFVRQHFAIDNDNYFKSILIEQNKKRGPDAQNYYREILTSSNDNAVKESERNDYLEFYGATLHLRGQNLVHQPVRDNDRVLLWNGEIFDGIEVSKNENDTEKLFEALKVYDQAVTNVNDMKNNSESDGLNSILQTFAKIEGPFSFVYWEGSRRKLWFGRDCLGRRSLLWHLPTSESDRFILTSVGVNNKRKKIDDPILNFEEVPATGFFCLNLDDVYSSGFEKTDFFSYQAESFEKLFIHYPWSHENDATLPFRRINKTLPNLSNGELSILPSSIEPSFVPEISTQMREAISRMISELGDSVRKRIESIPLSGTSPKTARLGILFSGGLDCICLAALADKYLPLEEPIDLLNVSFENPRKVSSDNKKKQKNLIDASAGGERSNSIYDVPDRLTGREGYQELKKISPNRPWRLVEINVPYAEAISHRNTILELMAPLDTIMDFSIAMAFWFAARGKGEIESLDSPGLMHEYESKAKVLLVGVGADELLAGYSRHREAFRRAGWEGLINEVQLDVDRISTRNLGRDDRIISSHGKESRYPYLSENVVRFLCFLPMHLKADMRFPRGIGEKLLLRHVARELGLVNASVLWKRAIQFGAKTAKMTNEESKSKGHMKAADFEGE</sequence>
<feature type="domain" description="Glutamine amidotransferase type-2" evidence="4">
    <location>
        <begin position="2"/>
        <end position="280"/>
    </location>
</feature>
<dbReference type="Gene3D" id="3.60.20.10">
    <property type="entry name" value="Glutamine Phosphoribosylpyrophosphate, subunit 1, domain 1"/>
    <property type="match status" value="1"/>
</dbReference>
<keyword evidence="3" id="KW-0315">Glutamine amidotransferase</keyword>
<dbReference type="AlphaFoldDB" id="A0A9N8Z545"/>
<reference evidence="5" key="1">
    <citation type="submission" date="2021-06" db="EMBL/GenBank/DDBJ databases">
        <authorList>
            <person name="Kallberg Y."/>
            <person name="Tangrot J."/>
            <person name="Rosling A."/>
        </authorList>
    </citation>
    <scope>NUCLEOTIDE SEQUENCE</scope>
    <source>
        <strain evidence="5">FL130A</strain>
    </source>
</reference>
<comment type="caution">
    <text evidence="5">The sequence shown here is derived from an EMBL/GenBank/DDBJ whole genome shotgun (WGS) entry which is preliminary data.</text>
</comment>
<organism evidence="5 6">
    <name type="scientific">Ambispora leptoticha</name>
    <dbReference type="NCBI Taxonomy" id="144679"/>
    <lineage>
        <taxon>Eukaryota</taxon>
        <taxon>Fungi</taxon>
        <taxon>Fungi incertae sedis</taxon>
        <taxon>Mucoromycota</taxon>
        <taxon>Glomeromycotina</taxon>
        <taxon>Glomeromycetes</taxon>
        <taxon>Archaeosporales</taxon>
        <taxon>Ambisporaceae</taxon>
        <taxon>Ambispora</taxon>
    </lineage>
</organism>
<keyword evidence="6" id="KW-1185">Reference proteome</keyword>
<dbReference type="SUPFAM" id="SSF56235">
    <property type="entry name" value="N-terminal nucleophile aminohydrolases (Ntn hydrolases)"/>
    <property type="match status" value="1"/>
</dbReference>
<proteinExistence type="predicted"/>
<dbReference type="Proteomes" id="UP000789508">
    <property type="component" value="Unassembled WGS sequence"/>
</dbReference>
<dbReference type="SUPFAM" id="SSF52402">
    <property type="entry name" value="Adenine nucleotide alpha hydrolases-like"/>
    <property type="match status" value="1"/>
</dbReference>
<dbReference type="InterPro" id="IPR017932">
    <property type="entry name" value="GATase_2_dom"/>
</dbReference>
<dbReference type="GO" id="GO:0004066">
    <property type="term" value="F:asparagine synthase (glutamine-hydrolyzing) activity"/>
    <property type="evidence" value="ECO:0007669"/>
    <property type="project" value="InterPro"/>
</dbReference>
<evidence type="ECO:0000259" key="4">
    <source>
        <dbReference type="PROSITE" id="PS51278"/>
    </source>
</evidence>
<dbReference type="CDD" id="cd01991">
    <property type="entry name" value="Asn_synthase_B_C"/>
    <property type="match status" value="1"/>
</dbReference>
<evidence type="ECO:0000256" key="2">
    <source>
        <dbReference type="ARBA" id="ARBA00022888"/>
    </source>
</evidence>